<feature type="region of interest" description="Disordered" evidence="1">
    <location>
        <begin position="56"/>
        <end position="77"/>
    </location>
</feature>
<name>A0ABP0WI32_9BRYO</name>
<dbReference type="EMBL" id="OZ020113">
    <property type="protein sequence ID" value="CAK9266540.1"/>
    <property type="molecule type" value="Genomic_DNA"/>
</dbReference>
<feature type="compositionally biased region" description="Polar residues" evidence="1">
    <location>
        <begin position="25"/>
        <end position="34"/>
    </location>
</feature>
<evidence type="ECO:0000313" key="3">
    <source>
        <dbReference type="Proteomes" id="UP001497444"/>
    </source>
</evidence>
<sequence length="77" mass="8873">MLERPMIAEYNGKKPQARMGRSTRSEYSSLTSGAQPRGKKKRTFWGRPSFKRRLGAAWPDIRPRNSSRTTSRIYGGR</sequence>
<organism evidence="2 3">
    <name type="scientific">Sphagnum jensenii</name>
    <dbReference type="NCBI Taxonomy" id="128206"/>
    <lineage>
        <taxon>Eukaryota</taxon>
        <taxon>Viridiplantae</taxon>
        <taxon>Streptophyta</taxon>
        <taxon>Embryophyta</taxon>
        <taxon>Bryophyta</taxon>
        <taxon>Sphagnophytina</taxon>
        <taxon>Sphagnopsida</taxon>
        <taxon>Sphagnales</taxon>
        <taxon>Sphagnaceae</taxon>
        <taxon>Sphagnum</taxon>
    </lineage>
</organism>
<evidence type="ECO:0000256" key="1">
    <source>
        <dbReference type="SAM" id="MobiDB-lite"/>
    </source>
</evidence>
<proteinExistence type="predicted"/>
<evidence type="ECO:0000313" key="2">
    <source>
        <dbReference type="EMBL" id="CAK9266540.1"/>
    </source>
</evidence>
<gene>
    <name evidence="2" type="ORF">CSSPJE1EN1_LOCUS12018</name>
</gene>
<protein>
    <submittedName>
        <fullName evidence="2">Uncharacterized protein</fullName>
    </submittedName>
</protein>
<accession>A0ABP0WI32</accession>
<feature type="compositionally biased region" description="Polar residues" evidence="1">
    <location>
        <begin position="64"/>
        <end position="77"/>
    </location>
</feature>
<reference evidence="2" key="1">
    <citation type="submission" date="2024-02" db="EMBL/GenBank/DDBJ databases">
        <authorList>
            <consortium name="ELIXIR-Norway"/>
            <consortium name="Elixir Norway"/>
        </authorList>
    </citation>
    <scope>NUCLEOTIDE SEQUENCE</scope>
</reference>
<keyword evidence="3" id="KW-1185">Reference proteome</keyword>
<dbReference type="Proteomes" id="UP001497444">
    <property type="component" value="Chromosome 18"/>
</dbReference>
<feature type="region of interest" description="Disordered" evidence="1">
    <location>
        <begin position="1"/>
        <end position="44"/>
    </location>
</feature>